<protein>
    <submittedName>
        <fullName evidence="1">Uncharacterized protein</fullName>
    </submittedName>
</protein>
<dbReference type="EMBL" id="CP041764">
    <property type="protein sequence ID" value="QHA89572.1"/>
    <property type="molecule type" value="Genomic_DNA"/>
</dbReference>
<reference evidence="1 2" key="1">
    <citation type="submission" date="2019-07" db="EMBL/GenBank/DDBJ databases">
        <title>Serratia dokdonensis sp. nov., an elicitor of systemic resistance in Nicotiana Tabacum.</title>
        <authorList>
            <person name="Son J.-S."/>
            <person name="Hwang Y.-J."/>
            <person name="Lee S.-Y."/>
            <person name="Ghim S.-Y."/>
        </authorList>
    </citation>
    <scope>NUCLEOTIDE SEQUENCE [LARGE SCALE GENOMIC DNA]</scope>
    <source>
        <strain evidence="1 2">KUDC3025</strain>
    </source>
</reference>
<name>A0ABX6GTI8_9GAMM</name>
<dbReference type="Proteomes" id="UP000430368">
    <property type="component" value="Chromosome"/>
</dbReference>
<keyword evidence="2" id="KW-1185">Reference proteome</keyword>
<proteinExistence type="predicted"/>
<evidence type="ECO:0000313" key="1">
    <source>
        <dbReference type="EMBL" id="QHA89572.1"/>
    </source>
</evidence>
<accession>A0ABX6GTI8</accession>
<evidence type="ECO:0000313" key="2">
    <source>
        <dbReference type="Proteomes" id="UP000430368"/>
    </source>
</evidence>
<gene>
    <name evidence="1" type="ORF">FO014_22715</name>
</gene>
<dbReference type="RefSeq" id="WP_160031161.1">
    <property type="nucleotide sequence ID" value="NZ_CP041764.1"/>
</dbReference>
<organism evidence="1 2">
    <name type="scientific">Serratia rhizosphaerae</name>
    <dbReference type="NCBI Taxonomy" id="2597702"/>
    <lineage>
        <taxon>Bacteria</taxon>
        <taxon>Pseudomonadati</taxon>
        <taxon>Pseudomonadota</taxon>
        <taxon>Gammaproteobacteria</taxon>
        <taxon>Enterobacterales</taxon>
        <taxon>Yersiniaceae</taxon>
        <taxon>Serratia</taxon>
    </lineage>
</organism>
<sequence length="129" mass="13228">MWEALLSMFGMGDTAAGAASVGAQVIAGDDPGLQAGLSASDIAELDRQAAPPVASDGMDDWVYDAIKPLMGLVMNAALRPDVGARAPVAPSGHGVNVNTNGVMKPVELLGKAANNNPLDELNKWSALFK</sequence>